<keyword evidence="9" id="KW-1185">Reference proteome</keyword>
<dbReference type="FunFam" id="2.170.300.10:FF:000041">
    <property type="entry name" value="Tyrosine protein kinase receptor tie-1, putative"/>
    <property type="match status" value="1"/>
</dbReference>
<reference evidence="9" key="1">
    <citation type="submission" date="2020-01" db="EMBL/GenBank/DDBJ databases">
        <title>Draft genome sequence of the Termite Coptotermes fromosanus.</title>
        <authorList>
            <person name="Itakura S."/>
            <person name="Yosikawa Y."/>
            <person name="Umezawa K."/>
        </authorList>
    </citation>
    <scope>NUCLEOTIDE SEQUENCE [LARGE SCALE GENOMIC DNA]</scope>
</reference>
<gene>
    <name evidence="8" type="ORF">Cfor_07333</name>
</gene>
<evidence type="ECO:0000256" key="4">
    <source>
        <dbReference type="ARBA" id="ARBA00023157"/>
    </source>
</evidence>
<dbReference type="InParanoid" id="A0A6L2PEF2"/>
<dbReference type="GO" id="GO:0048731">
    <property type="term" value="P:system development"/>
    <property type="evidence" value="ECO:0007669"/>
    <property type="project" value="UniProtKB-ARBA"/>
</dbReference>
<evidence type="ECO:0000259" key="7">
    <source>
        <dbReference type="PROSITE" id="PS50026"/>
    </source>
</evidence>
<dbReference type="PROSITE" id="PS00022">
    <property type="entry name" value="EGF_1"/>
    <property type="match status" value="1"/>
</dbReference>
<evidence type="ECO:0000256" key="5">
    <source>
        <dbReference type="PROSITE-ProRule" id="PRU00076"/>
    </source>
</evidence>
<dbReference type="AlphaFoldDB" id="A0A6L2PEF2"/>
<protein>
    <recommendedName>
        <fullName evidence="7">EGF-like domain-containing protein</fullName>
    </recommendedName>
</protein>
<dbReference type="PANTHER" id="PTHR24043:SF8">
    <property type="entry name" value="EGF-LIKE DOMAIN-CONTAINING PROTEIN"/>
    <property type="match status" value="1"/>
</dbReference>
<comment type="caution">
    <text evidence="8">The sequence shown here is derived from an EMBL/GenBank/DDBJ whole genome shotgun (WGS) entry which is preliminary data.</text>
</comment>
<keyword evidence="2" id="KW-0732">Signal</keyword>
<feature type="domain" description="EGF-like" evidence="7">
    <location>
        <begin position="157"/>
        <end position="192"/>
    </location>
</feature>
<evidence type="ECO:0000256" key="2">
    <source>
        <dbReference type="ARBA" id="ARBA00022729"/>
    </source>
</evidence>
<dbReference type="PANTHER" id="PTHR24043">
    <property type="entry name" value="SCAVENGER RECEPTOR CLASS F"/>
    <property type="match status" value="1"/>
</dbReference>
<sequence length="682" mass="74755">MYIRKYVQATNTAAGDNGHTRIPLRGRPKTGKTEISTHRLKTGHEPQEGFDTKRGLATVNRDVALTLTRPGLKGCYDTATPSNPAARSTCCADCCRANRRKRLPQARNVQCNYAGGGEGTNADEDIHLVPEGTTTLHQVQGRDERQTKDSECHDGLWGAACEQHCQCQNGATCNHVTGQCKCTEGWRGARCDITCPEGTYGHDCMKDCYCEDSDDAKNLTCHHVTGECKLPGNAVNENQENNTHHPKPVFPTSHPGDNEDSYMHTYSTVQPTERSVSGLEDISAPNTEKHIISTDKKFTALTTNTFISTTTAYPITTEMAVKQQTSNEETWSSVTNIVPLHDGQTSGHDSETERTQIHDTNFSRQGEESVTTKINMQTGNSEPQNIHMPPHGRPIIVISDSLLSERIDEKKNEESKNGVLYLVSSVSVAGGVALALIVMATVTLFVSHHRNKAKVTVTENEMASLRKQQLEQPQPTPAPQMYSYTEEITACPVHHCFPNTEFKPPNGAPTPDSLRLSFGNMSSTMTANSSPGHSYHLYNNARAYLELQYDIPPSSISSRSNSLPPGVEPEHLYDEIPCWQTRGLTEGLTKSPEALKPADKQRLLVTRAANFTERNVRGSSQLPALGFCVVIISASVANVLSTISNDRKSVGVKAVTSREVRIPQGQRPVSHIETDDGTSTCF</sequence>
<dbReference type="EMBL" id="BLKM01000070">
    <property type="protein sequence ID" value="GFG28487.1"/>
    <property type="molecule type" value="Genomic_DNA"/>
</dbReference>
<evidence type="ECO:0000256" key="6">
    <source>
        <dbReference type="SAM" id="Phobius"/>
    </source>
</evidence>
<dbReference type="GO" id="GO:0048513">
    <property type="term" value="P:animal organ development"/>
    <property type="evidence" value="ECO:0007669"/>
    <property type="project" value="UniProtKB-ARBA"/>
</dbReference>
<organism evidence="8 9">
    <name type="scientific">Coptotermes formosanus</name>
    <name type="common">Formosan subterranean termite</name>
    <dbReference type="NCBI Taxonomy" id="36987"/>
    <lineage>
        <taxon>Eukaryota</taxon>
        <taxon>Metazoa</taxon>
        <taxon>Ecdysozoa</taxon>
        <taxon>Arthropoda</taxon>
        <taxon>Hexapoda</taxon>
        <taxon>Insecta</taxon>
        <taxon>Pterygota</taxon>
        <taxon>Neoptera</taxon>
        <taxon>Polyneoptera</taxon>
        <taxon>Dictyoptera</taxon>
        <taxon>Blattodea</taxon>
        <taxon>Blattoidea</taxon>
        <taxon>Termitoidae</taxon>
        <taxon>Rhinotermitidae</taxon>
        <taxon>Coptotermes</taxon>
    </lineage>
</organism>
<keyword evidence="6" id="KW-0812">Transmembrane</keyword>
<comment type="caution">
    <text evidence="5">Lacks conserved residue(s) required for the propagation of feature annotation.</text>
</comment>
<keyword evidence="3" id="KW-0677">Repeat</keyword>
<keyword evidence="6" id="KW-1133">Transmembrane helix</keyword>
<feature type="transmembrane region" description="Helical" evidence="6">
    <location>
        <begin position="419"/>
        <end position="446"/>
    </location>
</feature>
<evidence type="ECO:0000256" key="3">
    <source>
        <dbReference type="ARBA" id="ARBA00022737"/>
    </source>
</evidence>
<evidence type="ECO:0000256" key="1">
    <source>
        <dbReference type="ARBA" id="ARBA00022536"/>
    </source>
</evidence>
<evidence type="ECO:0000313" key="8">
    <source>
        <dbReference type="EMBL" id="GFG28487.1"/>
    </source>
</evidence>
<accession>A0A6L2PEF2</accession>
<dbReference type="CDD" id="cd00055">
    <property type="entry name" value="EGF_Lam"/>
    <property type="match status" value="1"/>
</dbReference>
<keyword evidence="4 5" id="KW-1015">Disulfide bond</keyword>
<dbReference type="InterPro" id="IPR000742">
    <property type="entry name" value="EGF"/>
</dbReference>
<dbReference type="InterPro" id="IPR002049">
    <property type="entry name" value="LE_dom"/>
</dbReference>
<name>A0A6L2PEF2_COPFO</name>
<proteinExistence type="predicted"/>
<feature type="disulfide bond" evidence="5">
    <location>
        <begin position="182"/>
        <end position="191"/>
    </location>
</feature>
<dbReference type="OrthoDB" id="18487at2759"/>
<dbReference type="Proteomes" id="UP000502823">
    <property type="component" value="Unassembled WGS sequence"/>
</dbReference>
<evidence type="ECO:0000313" key="9">
    <source>
        <dbReference type="Proteomes" id="UP000502823"/>
    </source>
</evidence>
<dbReference type="InterPro" id="IPR042635">
    <property type="entry name" value="MEGF10/SREC1/2-like"/>
</dbReference>
<dbReference type="GO" id="GO:0005044">
    <property type="term" value="F:scavenger receptor activity"/>
    <property type="evidence" value="ECO:0007669"/>
    <property type="project" value="InterPro"/>
</dbReference>
<dbReference type="Gene3D" id="2.170.300.10">
    <property type="entry name" value="Tie2 ligand-binding domain superfamily"/>
    <property type="match status" value="1"/>
</dbReference>
<dbReference type="PROSITE" id="PS50026">
    <property type="entry name" value="EGF_3"/>
    <property type="match status" value="1"/>
</dbReference>
<keyword evidence="1 5" id="KW-0245">EGF-like domain</keyword>
<keyword evidence="6" id="KW-0472">Membrane</keyword>